<reference evidence="8 9" key="1">
    <citation type="submission" date="2022-11" db="EMBL/GenBank/DDBJ databases">
        <title>Minimal conservation of predation-associated metabolite biosynthetic gene clusters underscores biosynthetic potential of Myxococcota including descriptions for ten novel species: Archangium lansinium sp. nov., Myxococcus landrumus sp. nov., Nannocystis bai.</title>
        <authorList>
            <person name="Ahearne A."/>
            <person name="Stevens C."/>
            <person name="Dowd S."/>
        </authorList>
    </citation>
    <scope>NUCLEOTIDE SEQUENCE [LARGE SCALE GENOMIC DNA]</scope>
    <source>
        <strain evidence="8 9">RJM3</strain>
    </source>
</reference>
<accession>A0ABT5EUF5</accession>
<evidence type="ECO:0000256" key="4">
    <source>
        <dbReference type="PROSITE-ProRule" id="PRU00169"/>
    </source>
</evidence>
<dbReference type="SMART" id="SM00448">
    <property type="entry name" value="REC"/>
    <property type="match status" value="2"/>
</dbReference>
<gene>
    <name evidence="8" type="ORF">POL67_29290</name>
</gene>
<dbReference type="InterPro" id="IPR036890">
    <property type="entry name" value="HATPase_C_sf"/>
</dbReference>
<comment type="catalytic activity">
    <reaction evidence="1">
        <text>ATP + protein L-histidine = ADP + protein N-phospho-L-histidine.</text>
        <dbReference type="EC" id="2.7.13.3"/>
    </reaction>
</comment>
<feature type="modified residue" description="4-aspartylphosphate" evidence="4">
    <location>
        <position position="62"/>
    </location>
</feature>
<feature type="domain" description="Response regulatory" evidence="7">
    <location>
        <begin position="13"/>
        <end position="129"/>
    </location>
</feature>
<feature type="domain" description="Histidine kinase" evidence="6">
    <location>
        <begin position="225"/>
        <end position="444"/>
    </location>
</feature>
<dbReference type="EMBL" id="JAQNDO010000001">
    <property type="protein sequence ID" value="MDC0745463.1"/>
    <property type="molecule type" value="Genomic_DNA"/>
</dbReference>
<proteinExistence type="predicted"/>
<dbReference type="Gene3D" id="3.40.50.2300">
    <property type="match status" value="2"/>
</dbReference>
<dbReference type="SUPFAM" id="SSF47384">
    <property type="entry name" value="Homodimeric domain of signal transducing histidine kinase"/>
    <property type="match status" value="1"/>
</dbReference>
<evidence type="ECO:0000313" key="8">
    <source>
        <dbReference type="EMBL" id="MDC0745463.1"/>
    </source>
</evidence>
<dbReference type="CDD" id="cd19920">
    <property type="entry name" value="REC_PA4781-like"/>
    <property type="match status" value="1"/>
</dbReference>
<dbReference type="Gene3D" id="1.10.287.130">
    <property type="match status" value="1"/>
</dbReference>
<evidence type="ECO:0000256" key="1">
    <source>
        <dbReference type="ARBA" id="ARBA00000085"/>
    </source>
</evidence>
<dbReference type="PANTHER" id="PTHR43547">
    <property type="entry name" value="TWO-COMPONENT HISTIDINE KINASE"/>
    <property type="match status" value="1"/>
</dbReference>
<dbReference type="EC" id="2.7.13.3" evidence="2"/>
<dbReference type="RefSeq" id="WP_271922987.1">
    <property type="nucleotide sequence ID" value="NZ_JAQNDO010000001.1"/>
</dbReference>
<dbReference type="PROSITE" id="PS50109">
    <property type="entry name" value="HIS_KIN"/>
    <property type="match status" value="1"/>
</dbReference>
<evidence type="ECO:0000256" key="5">
    <source>
        <dbReference type="SAM" id="Coils"/>
    </source>
</evidence>
<evidence type="ECO:0000259" key="6">
    <source>
        <dbReference type="PROSITE" id="PS50109"/>
    </source>
</evidence>
<dbReference type="PRINTS" id="PR00344">
    <property type="entry name" value="BCTRLSENSOR"/>
</dbReference>
<dbReference type="SUPFAM" id="SSF55874">
    <property type="entry name" value="ATPase domain of HSP90 chaperone/DNA topoisomerase II/histidine kinase"/>
    <property type="match status" value="1"/>
</dbReference>
<organism evidence="8 9">
    <name type="scientific">Polyangium mundeleinium</name>
    <dbReference type="NCBI Taxonomy" id="2995306"/>
    <lineage>
        <taxon>Bacteria</taxon>
        <taxon>Pseudomonadati</taxon>
        <taxon>Myxococcota</taxon>
        <taxon>Polyangia</taxon>
        <taxon>Polyangiales</taxon>
        <taxon>Polyangiaceae</taxon>
        <taxon>Polyangium</taxon>
    </lineage>
</organism>
<dbReference type="InterPro" id="IPR003594">
    <property type="entry name" value="HATPase_dom"/>
</dbReference>
<sequence length="603" mass="65022">MSRTAPDAVSSYTILIVDDLPASLAMAIAHLEERGYLVAIAQDGEDALDLAERLSPDLILLDVLMPGMDGLATCRCLKASEKTRGIPVIFMTALGETSHKVAGFEAGGVDYVVKPLEITEVIARIETHVALHAMRAQLEAQNAELRREVAMREELAAELRRAHDKLEKRVQARTVELAAANDVLKQEITDRKRAEEERERLLASEQAARAKAEAADRLKDEFLSTLSHELRTPLTAILGWAQMLLRSAPLDAAKVQRGLEVIERNGMAELRLVEALLDVSAILRGKVDLKLQPVLIAPLIQAVVDAAIPSAEAKCIRLSQSLGPTSSRVWGDHGRLEQIVRNLLTNAIKFTPAGGCVAVSLREVGAMVQLRISDTGEGIGANVLPFVFDQFRQADSSSTRRHGGLGLGLAIVRDLVRMHGGTVRGESAGEGHGAVFTVDLPLMLGGEEAAGLPKAGALERGAGSFPSILAGLRVLVVDDESDMRELMQCILGEAGAEVRVATVAREGFEIFERWRPDVLVSDIGLPDEDGYALIRKIRALPVDQGGRTPAAALTAYADPDTREQTLSAGYQVHIAKPVHPTSFKETVARLVVRSPDGRASGYQ</sequence>
<keyword evidence="5" id="KW-0175">Coiled coil</keyword>
<dbReference type="InterPro" id="IPR005467">
    <property type="entry name" value="His_kinase_dom"/>
</dbReference>
<dbReference type="SMART" id="SM00387">
    <property type="entry name" value="HATPase_c"/>
    <property type="match status" value="1"/>
</dbReference>
<dbReference type="InterPro" id="IPR001789">
    <property type="entry name" value="Sig_transdc_resp-reg_receiver"/>
</dbReference>
<dbReference type="SUPFAM" id="SSF52172">
    <property type="entry name" value="CheY-like"/>
    <property type="match status" value="2"/>
</dbReference>
<name>A0ABT5EUF5_9BACT</name>
<comment type="caution">
    <text evidence="8">The sequence shown here is derived from an EMBL/GenBank/DDBJ whole genome shotgun (WGS) entry which is preliminary data.</text>
</comment>
<dbReference type="SMART" id="SM00388">
    <property type="entry name" value="HisKA"/>
    <property type="match status" value="1"/>
</dbReference>
<feature type="coiled-coil region" evidence="5">
    <location>
        <begin position="128"/>
        <end position="213"/>
    </location>
</feature>
<dbReference type="InterPro" id="IPR003661">
    <property type="entry name" value="HisK_dim/P_dom"/>
</dbReference>
<feature type="domain" description="Response regulatory" evidence="7">
    <location>
        <begin position="473"/>
        <end position="591"/>
    </location>
</feature>
<dbReference type="CDD" id="cd17580">
    <property type="entry name" value="REC_2_DhkD-like"/>
    <property type="match status" value="1"/>
</dbReference>
<dbReference type="Gene3D" id="3.30.565.10">
    <property type="entry name" value="Histidine kinase-like ATPase, C-terminal domain"/>
    <property type="match status" value="1"/>
</dbReference>
<dbReference type="PANTHER" id="PTHR43547:SF2">
    <property type="entry name" value="HYBRID SIGNAL TRANSDUCTION HISTIDINE KINASE C"/>
    <property type="match status" value="1"/>
</dbReference>
<keyword evidence="9" id="KW-1185">Reference proteome</keyword>
<dbReference type="Proteomes" id="UP001221411">
    <property type="component" value="Unassembled WGS sequence"/>
</dbReference>
<evidence type="ECO:0000256" key="3">
    <source>
        <dbReference type="ARBA" id="ARBA00022553"/>
    </source>
</evidence>
<evidence type="ECO:0000256" key="2">
    <source>
        <dbReference type="ARBA" id="ARBA00012438"/>
    </source>
</evidence>
<dbReference type="CDD" id="cd00082">
    <property type="entry name" value="HisKA"/>
    <property type="match status" value="1"/>
</dbReference>
<evidence type="ECO:0000313" key="9">
    <source>
        <dbReference type="Proteomes" id="UP001221411"/>
    </source>
</evidence>
<dbReference type="PROSITE" id="PS50110">
    <property type="entry name" value="RESPONSE_REGULATORY"/>
    <property type="match status" value="2"/>
</dbReference>
<dbReference type="Pfam" id="PF02518">
    <property type="entry name" value="HATPase_c"/>
    <property type="match status" value="1"/>
</dbReference>
<dbReference type="Pfam" id="PF00512">
    <property type="entry name" value="HisKA"/>
    <property type="match status" value="1"/>
</dbReference>
<dbReference type="InterPro" id="IPR011006">
    <property type="entry name" value="CheY-like_superfamily"/>
</dbReference>
<protein>
    <recommendedName>
        <fullName evidence="2">histidine kinase</fullName>
        <ecNumber evidence="2">2.7.13.3</ecNumber>
    </recommendedName>
</protein>
<dbReference type="InterPro" id="IPR036097">
    <property type="entry name" value="HisK_dim/P_sf"/>
</dbReference>
<evidence type="ECO:0000259" key="7">
    <source>
        <dbReference type="PROSITE" id="PS50110"/>
    </source>
</evidence>
<keyword evidence="3 4" id="KW-0597">Phosphoprotein</keyword>
<dbReference type="Pfam" id="PF00072">
    <property type="entry name" value="Response_reg"/>
    <property type="match status" value="2"/>
</dbReference>
<dbReference type="InterPro" id="IPR004358">
    <property type="entry name" value="Sig_transdc_His_kin-like_C"/>
</dbReference>
<feature type="modified residue" description="4-aspartylphosphate" evidence="4">
    <location>
        <position position="522"/>
    </location>
</feature>